<dbReference type="Gene3D" id="3.40.430.10">
    <property type="entry name" value="Dihydrofolate Reductase, subunit A"/>
    <property type="match status" value="1"/>
</dbReference>
<dbReference type="EMBL" id="JAIULA010000003">
    <property type="protein sequence ID" value="MCP0886152.1"/>
    <property type="molecule type" value="Genomic_DNA"/>
</dbReference>
<dbReference type="GO" id="GO:0006730">
    <property type="term" value="P:one-carbon metabolic process"/>
    <property type="evidence" value="ECO:0007669"/>
    <property type="project" value="UniProtKB-KW"/>
</dbReference>
<evidence type="ECO:0000256" key="6">
    <source>
        <dbReference type="ARBA" id="ARBA00023002"/>
    </source>
</evidence>
<evidence type="ECO:0000313" key="10">
    <source>
        <dbReference type="Proteomes" id="UP001139006"/>
    </source>
</evidence>
<reference evidence="9 10" key="1">
    <citation type="journal article" date="2023" name="Int. J. Syst. Evol. Microbiol.">
        <title>Ligilactobacillus ubinensis sp. nov., a novel species isolated from the wild ferment of a durian fruit (Durio zibethinus).</title>
        <authorList>
            <person name="Heng Y.C."/>
            <person name="Menon N."/>
            <person name="Chen B."/>
            <person name="Loo B.Z.L."/>
            <person name="Wong G.W.J."/>
            <person name="Lim A.C.H."/>
            <person name="Silvaraju S."/>
            <person name="Kittelmann S."/>
        </authorList>
    </citation>
    <scope>NUCLEOTIDE SEQUENCE [LARGE SCALE GENOMIC DNA]</scope>
    <source>
        <strain evidence="9 10">WILCCON 0076</strain>
    </source>
</reference>
<dbReference type="AlphaFoldDB" id="A0A9X2JKE4"/>
<evidence type="ECO:0000256" key="4">
    <source>
        <dbReference type="ARBA" id="ARBA00022563"/>
    </source>
</evidence>
<dbReference type="Pfam" id="PF00186">
    <property type="entry name" value="DHFR_1"/>
    <property type="match status" value="1"/>
</dbReference>
<dbReference type="GO" id="GO:0050661">
    <property type="term" value="F:NADP binding"/>
    <property type="evidence" value="ECO:0007669"/>
    <property type="project" value="InterPro"/>
</dbReference>
<gene>
    <name evidence="9" type="ORF">LB941_02230</name>
</gene>
<protein>
    <recommendedName>
        <fullName evidence="3 7">Dihydrofolate reductase</fullName>
        <ecNumber evidence="3 7">1.5.1.3</ecNumber>
    </recommendedName>
</protein>
<dbReference type="PRINTS" id="PR00070">
    <property type="entry name" value="DHFR"/>
</dbReference>
<dbReference type="Proteomes" id="UP001139006">
    <property type="component" value="Unassembled WGS sequence"/>
</dbReference>
<proteinExistence type="inferred from homology"/>
<keyword evidence="5 7" id="KW-0521">NADP</keyword>
<dbReference type="RefSeq" id="WP_253359127.1">
    <property type="nucleotide sequence ID" value="NZ_JAIULA010000003.1"/>
</dbReference>
<organism evidence="9 10">
    <name type="scientific">Ligilactobacillus ubinensis</name>
    <dbReference type="NCBI Taxonomy" id="2876789"/>
    <lineage>
        <taxon>Bacteria</taxon>
        <taxon>Bacillati</taxon>
        <taxon>Bacillota</taxon>
        <taxon>Bacilli</taxon>
        <taxon>Lactobacillales</taxon>
        <taxon>Lactobacillaceae</taxon>
        <taxon>Ligilactobacillus</taxon>
    </lineage>
</organism>
<keyword evidence="10" id="KW-1185">Reference proteome</keyword>
<dbReference type="GO" id="GO:0004146">
    <property type="term" value="F:dihydrofolate reductase activity"/>
    <property type="evidence" value="ECO:0007669"/>
    <property type="project" value="UniProtKB-EC"/>
</dbReference>
<evidence type="ECO:0000256" key="1">
    <source>
        <dbReference type="ARBA" id="ARBA00004903"/>
    </source>
</evidence>
<dbReference type="SUPFAM" id="SSF53597">
    <property type="entry name" value="Dihydrofolate reductase-like"/>
    <property type="match status" value="1"/>
</dbReference>
<accession>A0A9X2JKE4</accession>
<dbReference type="PROSITE" id="PS51330">
    <property type="entry name" value="DHFR_2"/>
    <property type="match status" value="1"/>
</dbReference>
<dbReference type="GO" id="GO:0046654">
    <property type="term" value="P:tetrahydrofolate biosynthetic process"/>
    <property type="evidence" value="ECO:0007669"/>
    <property type="project" value="InterPro"/>
</dbReference>
<comment type="similarity">
    <text evidence="2 7">Belongs to the dihydrofolate reductase family.</text>
</comment>
<evidence type="ECO:0000259" key="8">
    <source>
        <dbReference type="PROSITE" id="PS51330"/>
    </source>
</evidence>
<dbReference type="CDD" id="cd00209">
    <property type="entry name" value="DHFR"/>
    <property type="match status" value="1"/>
</dbReference>
<sequence length="169" mass="19662">MLSYIWAEDTEHHIGKNGSLPWNLPADLAYFKKVTRNHPIVMGRKTFNSFPNFLPGRLHVVLTHSQELKKQAQNDTRLEVVSSKEELFDWISSHNDEDIFVIGGSTLFSLLKNKVERLYQTKITGDFMGDVCMPELDYTNFDLTSVVSGKIDEKNKFPYEFRIYDRKKI</sequence>
<dbReference type="InterPro" id="IPR024072">
    <property type="entry name" value="DHFR-like_dom_sf"/>
</dbReference>
<dbReference type="EC" id="1.5.1.3" evidence="3 7"/>
<dbReference type="InterPro" id="IPR012259">
    <property type="entry name" value="DHFR"/>
</dbReference>
<dbReference type="PANTHER" id="PTHR48069">
    <property type="entry name" value="DIHYDROFOLATE REDUCTASE"/>
    <property type="match status" value="1"/>
</dbReference>
<keyword evidence="6 7" id="KW-0560">Oxidoreductase</keyword>
<dbReference type="InterPro" id="IPR001796">
    <property type="entry name" value="DHFR_dom"/>
</dbReference>
<dbReference type="PIRSF" id="PIRSF000194">
    <property type="entry name" value="DHFR"/>
    <property type="match status" value="1"/>
</dbReference>
<name>A0A9X2JKE4_9LACO</name>
<dbReference type="PANTHER" id="PTHR48069:SF3">
    <property type="entry name" value="DIHYDROFOLATE REDUCTASE"/>
    <property type="match status" value="1"/>
</dbReference>
<evidence type="ECO:0000256" key="7">
    <source>
        <dbReference type="PIRNR" id="PIRNR000194"/>
    </source>
</evidence>
<evidence type="ECO:0000313" key="9">
    <source>
        <dbReference type="EMBL" id="MCP0886152.1"/>
    </source>
</evidence>
<feature type="domain" description="DHFR" evidence="8">
    <location>
        <begin position="1"/>
        <end position="166"/>
    </location>
</feature>
<dbReference type="GO" id="GO:0005829">
    <property type="term" value="C:cytosol"/>
    <property type="evidence" value="ECO:0007669"/>
    <property type="project" value="TreeGrafter"/>
</dbReference>
<dbReference type="GO" id="GO:0046452">
    <property type="term" value="P:dihydrofolate metabolic process"/>
    <property type="evidence" value="ECO:0007669"/>
    <property type="project" value="TreeGrafter"/>
</dbReference>
<comment type="function">
    <text evidence="7">Key enzyme in folate metabolism. Catalyzes an essential reaction for de novo glycine and purine synthesis, and for DNA precursor synthesis.</text>
</comment>
<evidence type="ECO:0000256" key="3">
    <source>
        <dbReference type="ARBA" id="ARBA00012856"/>
    </source>
</evidence>
<comment type="pathway">
    <text evidence="1 7">Cofactor biosynthesis; tetrahydrofolate biosynthesis; 5,6,7,8-tetrahydrofolate from 7,8-dihydrofolate: step 1/1.</text>
</comment>
<comment type="caution">
    <text evidence="9">The sequence shown here is derived from an EMBL/GenBank/DDBJ whole genome shotgun (WGS) entry which is preliminary data.</text>
</comment>
<evidence type="ECO:0000256" key="5">
    <source>
        <dbReference type="ARBA" id="ARBA00022857"/>
    </source>
</evidence>
<evidence type="ECO:0000256" key="2">
    <source>
        <dbReference type="ARBA" id="ARBA00009539"/>
    </source>
</evidence>
<keyword evidence="4 7" id="KW-0554">One-carbon metabolism</keyword>
<comment type="catalytic activity">
    <reaction evidence="7">
        <text>(6S)-5,6,7,8-tetrahydrofolate + NADP(+) = 7,8-dihydrofolate + NADPH + H(+)</text>
        <dbReference type="Rhea" id="RHEA:15009"/>
        <dbReference type="ChEBI" id="CHEBI:15378"/>
        <dbReference type="ChEBI" id="CHEBI:57451"/>
        <dbReference type="ChEBI" id="CHEBI:57453"/>
        <dbReference type="ChEBI" id="CHEBI:57783"/>
        <dbReference type="ChEBI" id="CHEBI:58349"/>
        <dbReference type="EC" id="1.5.1.3"/>
    </reaction>
</comment>
<dbReference type="GO" id="GO:0046655">
    <property type="term" value="P:folic acid metabolic process"/>
    <property type="evidence" value="ECO:0007669"/>
    <property type="project" value="TreeGrafter"/>
</dbReference>